<evidence type="ECO:0000256" key="9">
    <source>
        <dbReference type="ARBA" id="ARBA00023049"/>
    </source>
</evidence>
<feature type="transmembrane region" description="Helical" evidence="14">
    <location>
        <begin position="327"/>
        <end position="344"/>
    </location>
</feature>
<evidence type="ECO:0000259" key="15">
    <source>
        <dbReference type="Pfam" id="PF01435"/>
    </source>
</evidence>
<keyword evidence="2 13" id="KW-0645">Protease</keyword>
<dbReference type="GO" id="GO:0071586">
    <property type="term" value="P:CAAX-box protein processing"/>
    <property type="evidence" value="ECO:0007669"/>
    <property type="project" value="InterPro"/>
</dbReference>
<keyword evidence="3 14" id="KW-0812">Transmembrane</keyword>
<evidence type="ECO:0000256" key="10">
    <source>
        <dbReference type="ARBA" id="ARBA00023136"/>
    </source>
</evidence>
<dbReference type="AlphaFoldDB" id="A0A1G2L1E1"/>
<comment type="subcellular location">
    <subcellularLocation>
        <location evidence="1">Endoplasmic reticulum membrane</location>
        <topology evidence="1">Multi-pass membrane protein</topology>
    </subcellularLocation>
</comment>
<dbReference type="PANTHER" id="PTHR10120">
    <property type="entry name" value="CAAX PRENYL PROTEASE 1"/>
    <property type="match status" value="1"/>
</dbReference>
<keyword evidence="7 12" id="KW-0862">Zinc</keyword>
<dbReference type="InterPro" id="IPR032456">
    <property type="entry name" value="Peptidase_M48_N"/>
</dbReference>
<comment type="cofactor">
    <cofactor evidence="12 13">
        <name>Zn(2+)</name>
        <dbReference type="ChEBI" id="CHEBI:29105"/>
    </cofactor>
    <text evidence="12 13">Binds 1 zinc ion per subunit.</text>
</comment>
<comment type="caution">
    <text evidence="17">The sequence shown here is derived from an EMBL/GenBank/DDBJ whole genome shotgun (WGS) entry which is preliminary data.</text>
</comment>
<feature type="active site" description="Proton donor" evidence="11">
    <location>
        <position position="357"/>
    </location>
</feature>
<reference evidence="17 18" key="1">
    <citation type="journal article" date="2016" name="Nat. Commun.">
        <title>Thousands of microbial genomes shed light on interconnected biogeochemical processes in an aquifer system.</title>
        <authorList>
            <person name="Anantharaman K."/>
            <person name="Brown C.T."/>
            <person name="Hug L.A."/>
            <person name="Sharon I."/>
            <person name="Castelle C.J."/>
            <person name="Probst A.J."/>
            <person name="Thomas B.C."/>
            <person name="Singh A."/>
            <person name="Wilkins M.J."/>
            <person name="Karaoz U."/>
            <person name="Brodie E.L."/>
            <person name="Williams K.H."/>
            <person name="Hubbard S.S."/>
            <person name="Banfield J.F."/>
        </authorList>
    </citation>
    <scope>NUCLEOTIDE SEQUENCE [LARGE SCALE GENOMIC DNA]</scope>
</reference>
<keyword evidence="4 12" id="KW-0479">Metal-binding</keyword>
<feature type="transmembrane region" description="Helical" evidence="14">
    <location>
        <begin position="57"/>
        <end position="79"/>
    </location>
</feature>
<evidence type="ECO:0000256" key="11">
    <source>
        <dbReference type="PIRSR" id="PIRSR627057-1"/>
    </source>
</evidence>
<dbReference type="Pfam" id="PF01435">
    <property type="entry name" value="Peptidase_M48"/>
    <property type="match status" value="1"/>
</dbReference>
<dbReference type="EMBL" id="MHQO01000050">
    <property type="protein sequence ID" value="OHA05517.1"/>
    <property type="molecule type" value="Genomic_DNA"/>
</dbReference>
<keyword evidence="6" id="KW-0256">Endoplasmic reticulum</keyword>
<name>A0A1G2L1E1_9BACT</name>
<evidence type="ECO:0000256" key="4">
    <source>
        <dbReference type="ARBA" id="ARBA00022723"/>
    </source>
</evidence>
<feature type="transmembrane region" description="Helical" evidence="14">
    <location>
        <begin position="99"/>
        <end position="126"/>
    </location>
</feature>
<dbReference type="FunFam" id="3.30.2010.10:FF:000002">
    <property type="entry name" value="CAAX prenyl protease"/>
    <property type="match status" value="1"/>
</dbReference>
<dbReference type="CDD" id="cd07343">
    <property type="entry name" value="M48A_Zmpste24p_like"/>
    <property type="match status" value="1"/>
</dbReference>
<proteinExistence type="inferred from homology"/>
<sequence>METTYIIIILSMLLGKYALDTAANVLNLKTLLPSPPADLSDIYDSERYKKSQEYTAVNTRFGFVSSAFDLGILLIFWYFGGFGLLDAILRSWNMPYLVIGLLYVGVLTFAMQIVSLPFSFYHTFVIEERFGFNKTTYKTFILDRLKAATLTIVIGGFVLGVILALFRAGGDTGWLWARFFASAVSVFLTFISPNIIMPLFLKFTPLEDGELKDRIYELARKLEFPLAGIYVIDGSRRSTKANAFFAGFGKHKRIALFDTLLSNQTVPELVAVLGHEIGHYKKRHTLIGTATGILELGLMFFIFSFFLDDPALFKAFGVMTPSVYSGLVFFTFLYTLAAAALSVFRNILSRSFEYEADAFSAHAGGNSQDLISGLKKLSRDNLSNLTPHPFYVFLNYSHPPLKDRIAALKRIS</sequence>
<evidence type="ECO:0000259" key="16">
    <source>
        <dbReference type="Pfam" id="PF16491"/>
    </source>
</evidence>
<feature type="transmembrane region" description="Helical" evidence="14">
    <location>
        <begin position="175"/>
        <end position="196"/>
    </location>
</feature>
<evidence type="ECO:0000256" key="2">
    <source>
        <dbReference type="ARBA" id="ARBA00022670"/>
    </source>
</evidence>
<evidence type="ECO:0000256" key="5">
    <source>
        <dbReference type="ARBA" id="ARBA00022801"/>
    </source>
</evidence>
<feature type="domain" description="CAAX prenyl protease 1 N-terminal" evidence="16">
    <location>
        <begin position="33"/>
        <end position="202"/>
    </location>
</feature>
<feature type="domain" description="Peptidase M48" evidence="15">
    <location>
        <begin position="205"/>
        <end position="411"/>
    </location>
</feature>
<dbReference type="Gene3D" id="3.30.2010.10">
    <property type="entry name" value="Metalloproteases ('zincins'), catalytic domain"/>
    <property type="match status" value="1"/>
</dbReference>
<feature type="binding site" evidence="12">
    <location>
        <position position="279"/>
    </location>
    <ligand>
        <name>Zn(2+)</name>
        <dbReference type="ChEBI" id="CHEBI:29105"/>
        <note>catalytic</note>
    </ligand>
</feature>
<feature type="active site" evidence="11">
    <location>
        <position position="276"/>
    </location>
</feature>
<dbReference type="Proteomes" id="UP000177982">
    <property type="component" value="Unassembled WGS sequence"/>
</dbReference>
<comment type="similarity">
    <text evidence="13">Belongs to the peptidase M48 family.</text>
</comment>
<protein>
    <submittedName>
        <fullName evidence="17">Peptidase M48</fullName>
    </submittedName>
</protein>
<evidence type="ECO:0000256" key="12">
    <source>
        <dbReference type="PIRSR" id="PIRSR627057-2"/>
    </source>
</evidence>
<feature type="transmembrane region" description="Helical" evidence="14">
    <location>
        <begin position="286"/>
        <end position="307"/>
    </location>
</feature>
<evidence type="ECO:0000256" key="13">
    <source>
        <dbReference type="RuleBase" id="RU003983"/>
    </source>
</evidence>
<evidence type="ECO:0000256" key="14">
    <source>
        <dbReference type="SAM" id="Phobius"/>
    </source>
</evidence>
<evidence type="ECO:0000256" key="8">
    <source>
        <dbReference type="ARBA" id="ARBA00022989"/>
    </source>
</evidence>
<dbReference type="GO" id="GO:0046872">
    <property type="term" value="F:metal ion binding"/>
    <property type="evidence" value="ECO:0007669"/>
    <property type="project" value="UniProtKB-KW"/>
</dbReference>
<keyword evidence="10 14" id="KW-0472">Membrane</keyword>
<evidence type="ECO:0000256" key="3">
    <source>
        <dbReference type="ARBA" id="ARBA00022692"/>
    </source>
</evidence>
<keyword evidence="5 13" id="KW-0378">Hydrolase</keyword>
<dbReference type="InterPro" id="IPR001915">
    <property type="entry name" value="Peptidase_M48"/>
</dbReference>
<keyword evidence="8 14" id="KW-1133">Transmembrane helix</keyword>
<evidence type="ECO:0000256" key="6">
    <source>
        <dbReference type="ARBA" id="ARBA00022824"/>
    </source>
</evidence>
<organism evidence="17 18">
    <name type="scientific">Candidatus Sungbacteria bacterium RIFCSPLOWO2_01_FULL_47_10</name>
    <dbReference type="NCBI Taxonomy" id="1802276"/>
    <lineage>
        <taxon>Bacteria</taxon>
        <taxon>Candidatus Sungiibacteriota</taxon>
    </lineage>
</organism>
<feature type="binding site" evidence="12">
    <location>
        <position position="275"/>
    </location>
    <ligand>
        <name>Zn(2+)</name>
        <dbReference type="ChEBI" id="CHEBI:29105"/>
        <note>catalytic</note>
    </ligand>
</feature>
<dbReference type="GO" id="GO:0004222">
    <property type="term" value="F:metalloendopeptidase activity"/>
    <property type="evidence" value="ECO:0007669"/>
    <property type="project" value="InterPro"/>
</dbReference>
<evidence type="ECO:0000256" key="7">
    <source>
        <dbReference type="ARBA" id="ARBA00022833"/>
    </source>
</evidence>
<dbReference type="InterPro" id="IPR027057">
    <property type="entry name" value="CAXX_Prtase_1"/>
</dbReference>
<feature type="binding site" evidence="12">
    <location>
        <position position="353"/>
    </location>
    <ligand>
        <name>Zn(2+)</name>
        <dbReference type="ChEBI" id="CHEBI:29105"/>
        <note>catalytic</note>
    </ligand>
</feature>
<accession>A0A1G2L1E1</accession>
<feature type="transmembrane region" description="Helical" evidence="14">
    <location>
        <begin position="147"/>
        <end position="169"/>
    </location>
</feature>
<keyword evidence="9 13" id="KW-0482">Metalloprotease</keyword>
<evidence type="ECO:0000313" key="17">
    <source>
        <dbReference type="EMBL" id="OHA05517.1"/>
    </source>
</evidence>
<dbReference type="Pfam" id="PF16491">
    <property type="entry name" value="Peptidase_M48_N"/>
    <property type="match status" value="1"/>
</dbReference>
<gene>
    <name evidence="17" type="ORF">A2934_05420</name>
</gene>
<evidence type="ECO:0000256" key="1">
    <source>
        <dbReference type="ARBA" id="ARBA00004477"/>
    </source>
</evidence>
<evidence type="ECO:0000313" key="18">
    <source>
        <dbReference type="Proteomes" id="UP000177982"/>
    </source>
</evidence>